<dbReference type="GO" id="GO:0005829">
    <property type="term" value="C:cytosol"/>
    <property type="evidence" value="ECO:0007669"/>
    <property type="project" value="UniProtKB-SubCell"/>
</dbReference>
<keyword evidence="14" id="KW-0804">Transcription</keyword>
<dbReference type="Gene3D" id="3.30.60.60">
    <property type="entry name" value="N-acetyl transferase-like"/>
    <property type="match status" value="1"/>
</dbReference>
<dbReference type="Gene3D" id="1.10.10.10">
    <property type="entry name" value="Winged helix-like DNA-binding domain superfamily/Winged helix DNA-binding domain"/>
    <property type="match status" value="1"/>
</dbReference>
<evidence type="ECO:0000256" key="17">
    <source>
        <dbReference type="PIRSR" id="PIRSR602717-51"/>
    </source>
</evidence>
<feature type="compositionally biased region" description="Low complexity" evidence="19">
    <location>
        <begin position="241"/>
        <end position="258"/>
    </location>
</feature>
<feature type="compositionally biased region" description="Basic and acidic residues" evidence="19">
    <location>
        <begin position="66"/>
        <end position="77"/>
    </location>
</feature>
<evidence type="ECO:0000256" key="12">
    <source>
        <dbReference type="ARBA" id="ARBA00022990"/>
    </source>
</evidence>
<dbReference type="EC" id="2.3.1.48" evidence="18"/>
<dbReference type="GO" id="GO:0000775">
    <property type="term" value="C:chromosome, centromeric region"/>
    <property type="evidence" value="ECO:0007669"/>
    <property type="project" value="UniProtKB-SubCell"/>
</dbReference>
<evidence type="ECO:0000256" key="3">
    <source>
        <dbReference type="ARBA" id="ARBA00004584"/>
    </source>
</evidence>
<dbReference type="SUPFAM" id="SSF55729">
    <property type="entry name" value="Acyl-CoA N-acyltransferases (Nat)"/>
    <property type="match status" value="1"/>
</dbReference>
<evidence type="ECO:0000256" key="4">
    <source>
        <dbReference type="ARBA" id="ARBA00010107"/>
    </source>
</evidence>
<evidence type="ECO:0000259" key="20">
    <source>
        <dbReference type="PROSITE" id="PS51726"/>
    </source>
</evidence>
<dbReference type="InterPro" id="IPR002515">
    <property type="entry name" value="Znf_C2H2C"/>
</dbReference>
<evidence type="ECO:0000256" key="13">
    <source>
        <dbReference type="ARBA" id="ARBA00023015"/>
    </source>
</evidence>
<evidence type="ECO:0000256" key="18">
    <source>
        <dbReference type="RuleBase" id="RU361211"/>
    </source>
</evidence>
<dbReference type="Pfam" id="PF01853">
    <property type="entry name" value="MOZ_SAS"/>
    <property type="match status" value="1"/>
</dbReference>
<dbReference type="GO" id="GO:0036409">
    <property type="term" value="C:histone H3-K14 acetyltransferase complex"/>
    <property type="evidence" value="ECO:0007669"/>
    <property type="project" value="TreeGrafter"/>
</dbReference>
<evidence type="ECO:0000256" key="15">
    <source>
        <dbReference type="ARBA" id="ARBA00023242"/>
    </source>
</evidence>
<comment type="catalytic activity">
    <reaction evidence="18">
        <text>L-lysyl-[protein] + acetyl-CoA = N(6)-acetyl-L-lysyl-[protein] + CoA + H(+)</text>
        <dbReference type="Rhea" id="RHEA:45948"/>
        <dbReference type="Rhea" id="RHEA-COMP:9752"/>
        <dbReference type="Rhea" id="RHEA-COMP:10731"/>
        <dbReference type="ChEBI" id="CHEBI:15378"/>
        <dbReference type="ChEBI" id="CHEBI:29969"/>
        <dbReference type="ChEBI" id="CHEBI:57287"/>
        <dbReference type="ChEBI" id="CHEBI:57288"/>
        <dbReference type="ChEBI" id="CHEBI:61930"/>
        <dbReference type="EC" id="2.3.1.48"/>
    </reaction>
</comment>
<keyword evidence="7" id="KW-0235">DNA replication</keyword>
<accession>A0A9N9WNE1</accession>
<dbReference type="InterPro" id="IPR016181">
    <property type="entry name" value="Acyl_CoA_acyltransferase"/>
</dbReference>
<dbReference type="InterPro" id="IPR036060">
    <property type="entry name" value="Znf_C2H2C_sf"/>
</dbReference>
<dbReference type="PANTHER" id="PTHR10615">
    <property type="entry name" value="HISTONE ACETYLTRANSFERASE"/>
    <property type="match status" value="1"/>
</dbReference>
<dbReference type="Gene3D" id="3.40.630.30">
    <property type="match status" value="1"/>
</dbReference>
<comment type="similarity">
    <text evidence="4 18">Belongs to the MYST (SAS/MOZ) family.</text>
</comment>
<keyword evidence="9" id="KW-0863">Zinc-finger</keyword>
<sequence length="793" mass="88249">MSPHKSATSTSSSNSSGSSSSGSDSGSSRSSSSSRSSDSSDSSSSDSSSDDERSPEKQANSAPIKVPEKVLARKSQEKQLPAKAAILKNAEIKSSKSNLSSTEDESSKSPVKKAPAHNEKKKVHPQQKASTQAAIIPQTGGKVPPSVMKQHQALQQHNKALAAAKLTPFSNTPTTNKSSVSQKLIANAKKAAAANKVLKKKSIFSPDNSSDDEKPSVKTDRRLSNSSTSGRGRGRPRKQGNNANSSSSSVPKTTPTKTPNEKQKQPEIKKDVSSASSTSTDSSTASSNSDSDSESAIPSRKSARMSSVRKSKHLGGSIKSETETDDSTKRSSTRSPVKKIPSLIPTKGKSKQKKIEQKLNLNLSKDSQPEEKGCPLEGCNSNGHLSGNYDKHFTLEACPVFHNLTLAETKNNIPDRRKRNDERSKALTEFEPKKPATPEQKAYLQKIRDMRSKFKPGPKIHDDYRGDDREPMLAGTVSEYDLQLFRDAQALASENIENELKQLPCRGSVKYVVMGKHNMEVWYQSVYPEDVQRLPKLYLCEFCLRYQKSEVTMKRHAAKCVWRHPPGDEIYRKGKLCVWQVDGKRHKNYCQYLCLLAKFFLDHKTLYFDVDPFLFYIMTIADVEGCHIVGYFSKEKNSFLNYNVSCILTLPPYQRKGYGRLLIDFSYLLTRVEGKIGSPEKPLSDLGLISYRSYWKDVLLAYLCSHSGRTLSIKDISQEMAINSYDIVSTLQALGMMKYWKGKHIILKKQDILKDYEEQSKKRNSLKIDPNCLQWTPFVTPQQAQQVSKSQPT</sequence>
<dbReference type="GO" id="GO:1902035">
    <property type="term" value="P:positive regulation of hematopoietic stem cell proliferation"/>
    <property type="evidence" value="ECO:0007669"/>
    <property type="project" value="UniProtKB-ARBA"/>
</dbReference>
<evidence type="ECO:0000313" key="22">
    <source>
        <dbReference type="Proteomes" id="UP001153620"/>
    </source>
</evidence>
<dbReference type="InterPro" id="IPR002717">
    <property type="entry name" value="HAT_MYST-type"/>
</dbReference>
<dbReference type="InterPro" id="IPR050603">
    <property type="entry name" value="MYST_HAT"/>
</dbReference>
<feature type="compositionally biased region" description="Basic and acidic residues" evidence="19">
    <location>
        <begin position="259"/>
        <end position="272"/>
    </location>
</feature>
<feature type="compositionally biased region" description="Basic residues" evidence="19">
    <location>
        <begin position="110"/>
        <end position="125"/>
    </location>
</feature>
<feature type="compositionally biased region" description="Low complexity" evidence="19">
    <location>
        <begin position="183"/>
        <end position="196"/>
    </location>
</feature>
<dbReference type="GO" id="GO:0010485">
    <property type="term" value="F:histone H4 acetyltransferase activity"/>
    <property type="evidence" value="ECO:0007669"/>
    <property type="project" value="TreeGrafter"/>
</dbReference>
<keyword evidence="16" id="KW-0137">Centromere</keyword>
<evidence type="ECO:0000256" key="2">
    <source>
        <dbReference type="ARBA" id="ARBA00004514"/>
    </source>
</evidence>
<dbReference type="PROSITE" id="PS51802">
    <property type="entry name" value="ZF_CCHHC"/>
    <property type="match status" value="1"/>
</dbReference>
<dbReference type="GO" id="GO:0003712">
    <property type="term" value="F:transcription coregulator activity"/>
    <property type="evidence" value="ECO:0007669"/>
    <property type="project" value="TreeGrafter"/>
</dbReference>
<keyword evidence="12" id="KW-0007">Acetylation</keyword>
<proteinExistence type="inferred from homology"/>
<dbReference type="GO" id="GO:0008270">
    <property type="term" value="F:zinc ion binding"/>
    <property type="evidence" value="ECO:0007669"/>
    <property type="project" value="UniProtKB-KW"/>
</dbReference>
<feature type="compositionally biased region" description="Low complexity" evidence="19">
    <location>
        <begin position="273"/>
        <end position="296"/>
    </location>
</feature>
<feature type="region of interest" description="Disordered" evidence="19">
    <location>
        <begin position="1"/>
        <end position="355"/>
    </location>
</feature>
<keyword evidence="6" id="KW-0808">Transferase</keyword>
<dbReference type="FunFam" id="3.30.60.60:FF:000001">
    <property type="entry name" value="Histone acetyltransferase"/>
    <property type="match status" value="1"/>
</dbReference>
<dbReference type="FunFam" id="1.10.10.10:FF:000092">
    <property type="entry name" value="Histone acetyltransferase"/>
    <property type="match status" value="1"/>
</dbReference>
<dbReference type="GO" id="GO:0010484">
    <property type="term" value="F:histone H3 acetyltransferase activity"/>
    <property type="evidence" value="ECO:0007669"/>
    <property type="project" value="TreeGrafter"/>
</dbReference>
<dbReference type="PROSITE" id="PS51726">
    <property type="entry name" value="MYST_HAT"/>
    <property type="match status" value="1"/>
</dbReference>
<keyword evidence="13" id="KW-0805">Transcription regulation</keyword>
<dbReference type="CDD" id="cd04301">
    <property type="entry name" value="NAT_SF"/>
    <property type="match status" value="1"/>
</dbReference>
<dbReference type="EMBL" id="OU895877">
    <property type="protein sequence ID" value="CAG9798683.1"/>
    <property type="molecule type" value="Genomic_DNA"/>
</dbReference>
<keyword evidence="10" id="KW-0862">Zinc</keyword>
<dbReference type="FunFam" id="3.40.630.30:FF:000001">
    <property type="entry name" value="Histone acetyltransferase"/>
    <property type="match status" value="1"/>
</dbReference>
<feature type="compositionally biased region" description="Low complexity" evidence="19">
    <location>
        <begin position="9"/>
        <end position="47"/>
    </location>
</feature>
<dbReference type="GO" id="GO:0006260">
    <property type="term" value="P:DNA replication"/>
    <property type="evidence" value="ECO:0007669"/>
    <property type="project" value="UniProtKB-KW"/>
</dbReference>
<dbReference type="GO" id="GO:0003682">
    <property type="term" value="F:chromatin binding"/>
    <property type="evidence" value="ECO:0007669"/>
    <property type="project" value="TreeGrafter"/>
</dbReference>
<dbReference type="AlphaFoldDB" id="A0A9N9WNE1"/>
<comment type="subcellular location">
    <subcellularLocation>
        <location evidence="3">Chromosome</location>
        <location evidence="3">Centromere</location>
    </subcellularLocation>
    <subcellularLocation>
        <location evidence="2">Cytoplasm</location>
        <location evidence="2">Cytosol</location>
    </subcellularLocation>
    <subcellularLocation>
        <location evidence="1 18">Nucleus</location>
    </subcellularLocation>
</comment>
<dbReference type="Pfam" id="PF17772">
    <property type="entry name" value="zf-MYST"/>
    <property type="match status" value="1"/>
</dbReference>
<feature type="domain" description="MYST-type HAT" evidence="20">
    <location>
        <begin position="504"/>
        <end position="777"/>
    </location>
</feature>
<feature type="compositionally biased region" description="Basic and acidic residues" evidence="19">
    <location>
        <begin position="413"/>
        <end position="436"/>
    </location>
</feature>
<feature type="compositionally biased region" description="Basic and acidic residues" evidence="19">
    <location>
        <begin position="211"/>
        <end position="223"/>
    </location>
</feature>
<dbReference type="SUPFAM" id="SSF103637">
    <property type="entry name" value="CCHHC domain"/>
    <property type="match status" value="1"/>
</dbReference>
<evidence type="ECO:0000256" key="19">
    <source>
        <dbReference type="SAM" id="MobiDB-lite"/>
    </source>
</evidence>
<organism evidence="21 22">
    <name type="scientific">Chironomus riparius</name>
    <dbReference type="NCBI Taxonomy" id="315576"/>
    <lineage>
        <taxon>Eukaryota</taxon>
        <taxon>Metazoa</taxon>
        <taxon>Ecdysozoa</taxon>
        <taxon>Arthropoda</taxon>
        <taxon>Hexapoda</taxon>
        <taxon>Insecta</taxon>
        <taxon>Pterygota</taxon>
        <taxon>Neoptera</taxon>
        <taxon>Endopterygota</taxon>
        <taxon>Diptera</taxon>
        <taxon>Nematocera</taxon>
        <taxon>Chironomoidea</taxon>
        <taxon>Chironomidae</taxon>
        <taxon>Chironominae</taxon>
        <taxon>Chironomus</taxon>
    </lineage>
</organism>
<evidence type="ECO:0000256" key="14">
    <source>
        <dbReference type="ARBA" id="ARBA00023163"/>
    </source>
</evidence>
<keyword evidence="11" id="KW-0156">Chromatin regulator</keyword>
<evidence type="ECO:0000256" key="8">
    <source>
        <dbReference type="ARBA" id="ARBA00022723"/>
    </source>
</evidence>
<dbReference type="PANTHER" id="PTHR10615:SF161">
    <property type="entry name" value="HISTONE ACETYLTRANSFERASE KAT7"/>
    <property type="match status" value="1"/>
</dbReference>
<evidence type="ECO:0000256" key="6">
    <source>
        <dbReference type="ARBA" id="ARBA00022679"/>
    </source>
</evidence>
<name>A0A9N9WNE1_9DIPT</name>
<feature type="region of interest" description="Disordered" evidence="19">
    <location>
        <begin position="412"/>
        <end position="439"/>
    </location>
</feature>
<evidence type="ECO:0000256" key="11">
    <source>
        <dbReference type="ARBA" id="ARBA00022853"/>
    </source>
</evidence>
<dbReference type="Proteomes" id="UP001153620">
    <property type="component" value="Chromosome 1"/>
</dbReference>
<evidence type="ECO:0000256" key="5">
    <source>
        <dbReference type="ARBA" id="ARBA00022490"/>
    </source>
</evidence>
<dbReference type="InterPro" id="IPR036388">
    <property type="entry name" value="WH-like_DNA-bd_sf"/>
</dbReference>
<dbReference type="Gene3D" id="4.10.320.30">
    <property type="match status" value="1"/>
</dbReference>
<dbReference type="InterPro" id="IPR040706">
    <property type="entry name" value="Zf-MYST"/>
</dbReference>
<reference evidence="21" key="1">
    <citation type="submission" date="2022-01" db="EMBL/GenBank/DDBJ databases">
        <authorList>
            <person name="King R."/>
        </authorList>
    </citation>
    <scope>NUCLEOTIDE SEQUENCE</scope>
</reference>
<evidence type="ECO:0000256" key="10">
    <source>
        <dbReference type="ARBA" id="ARBA00022833"/>
    </source>
</evidence>
<keyword evidence="8" id="KW-0479">Metal-binding</keyword>
<protein>
    <recommendedName>
        <fullName evidence="18">Histone acetyltransferase</fullName>
        <ecNumber evidence="18">2.3.1.48</ecNumber>
    </recommendedName>
</protein>
<keyword evidence="5" id="KW-0963">Cytoplasm</keyword>
<evidence type="ECO:0000256" key="9">
    <source>
        <dbReference type="ARBA" id="ARBA00022771"/>
    </source>
</evidence>
<reference evidence="21" key="2">
    <citation type="submission" date="2022-10" db="EMBL/GenBank/DDBJ databases">
        <authorList>
            <consortium name="ENA_rothamsted_submissions"/>
            <consortium name="culmorum"/>
            <person name="King R."/>
        </authorList>
    </citation>
    <scope>NUCLEOTIDE SEQUENCE</scope>
</reference>
<evidence type="ECO:0000256" key="7">
    <source>
        <dbReference type="ARBA" id="ARBA00022705"/>
    </source>
</evidence>
<evidence type="ECO:0000256" key="1">
    <source>
        <dbReference type="ARBA" id="ARBA00004123"/>
    </source>
</evidence>
<dbReference type="OrthoDB" id="787137at2759"/>
<feature type="compositionally biased region" description="Basic residues" evidence="19">
    <location>
        <begin position="301"/>
        <end position="313"/>
    </location>
</feature>
<feature type="compositionally biased region" description="Polar residues" evidence="19">
    <location>
        <begin position="168"/>
        <end position="182"/>
    </location>
</feature>
<feature type="active site" description="Proton donor/acceptor" evidence="17">
    <location>
        <position position="680"/>
    </location>
</feature>
<keyword evidence="22" id="KW-1185">Reference proteome</keyword>
<feature type="compositionally biased region" description="Basic and acidic residues" evidence="19">
    <location>
        <begin position="320"/>
        <end position="329"/>
    </location>
</feature>
<keyword evidence="15 18" id="KW-0539">Nucleus</keyword>
<evidence type="ECO:0000256" key="16">
    <source>
        <dbReference type="ARBA" id="ARBA00023328"/>
    </source>
</evidence>
<evidence type="ECO:0000313" key="21">
    <source>
        <dbReference type="EMBL" id="CAG9798683.1"/>
    </source>
</evidence>
<dbReference type="GO" id="GO:0006357">
    <property type="term" value="P:regulation of transcription by RNA polymerase II"/>
    <property type="evidence" value="ECO:0007669"/>
    <property type="project" value="TreeGrafter"/>
</dbReference>
<dbReference type="GO" id="GO:0045815">
    <property type="term" value="P:transcription initiation-coupled chromatin remodeling"/>
    <property type="evidence" value="ECO:0007669"/>
    <property type="project" value="UniProtKB-ARBA"/>
</dbReference>
<gene>
    <name evidence="21" type="ORF">CHIRRI_LOCUS1665</name>
</gene>
<dbReference type="Pfam" id="PF01530">
    <property type="entry name" value="zf-C2HC"/>
    <property type="match status" value="1"/>
</dbReference>